<keyword evidence="1" id="KW-0175">Coiled coil</keyword>
<gene>
    <name evidence="2" type="ORF">SLS59_008679</name>
</gene>
<sequence length="263" mass="30675">MTEPNVSVSTSGTSTNTLIEKKETYKKRLEAKQQEFGHYQKIVADLAAEYETIAQMHKMNENAWFSSTISYELGKCNYKLRDNTVSENPQLRHAETNIDERKLDEVRRELPKHLQALTHEIKQKEKQVEALHAADRTAYKSYKRTRAKLASRKYRSLQDKGAKEWYTLWIKCADELKALSARLEREEEQLVGLKKERAELVTIDRVNFEEDGRYDHESPEDLKAGITYLRAHIAIYDADTEQPNKRLPLFEKKILASAFKQPQ</sequence>
<keyword evidence="3" id="KW-1185">Reference proteome</keyword>
<evidence type="ECO:0000313" key="3">
    <source>
        <dbReference type="Proteomes" id="UP001521222"/>
    </source>
</evidence>
<evidence type="ECO:0000256" key="1">
    <source>
        <dbReference type="SAM" id="Coils"/>
    </source>
</evidence>
<name>A0ABR3QRT2_9PLEO</name>
<feature type="coiled-coil region" evidence="1">
    <location>
        <begin position="176"/>
        <end position="203"/>
    </location>
</feature>
<proteinExistence type="predicted"/>
<dbReference type="EMBL" id="JAKIXB020000034">
    <property type="protein sequence ID" value="KAL1594866.1"/>
    <property type="molecule type" value="Genomic_DNA"/>
</dbReference>
<organism evidence="2 3">
    <name type="scientific">Nothophoma quercina</name>
    <dbReference type="NCBI Taxonomy" id="749835"/>
    <lineage>
        <taxon>Eukaryota</taxon>
        <taxon>Fungi</taxon>
        <taxon>Dikarya</taxon>
        <taxon>Ascomycota</taxon>
        <taxon>Pezizomycotina</taxon>
        <taxon>Dothideomycetes</taxon>
        <taxon>Pleosporomycetidae</taxon>
        <taxon>Pleosporales</taxon>
        <taxon>Pleosporineae</taxon>
        <taxon>Didymellaceae</taxon>
        <taxon>Nothophoma</taxon>
    </lineage>
</organism>
<reference evidence="2 3" key="1">
    <citation type="submission" date="2024-02" db="EMBL/GenBank/DDBJ databases">
        <title>De novo assembly and annotation of 12 fungi associated with fruit tree decline syndrome in Ontario, Canada.</title>
        <authorList>
            <person name="Sulman M."/>
            <person name="Ellouze W."/>
            <person name="Ilyukhin E."/>
        </authorList>
    </citation>
    <scope>NUCLEOTIDE SEQUENCE [LARGE SCALE GENOMIC DNA]</scope>
    <source>
        <strain evidence="2 3">M97-236</strain>
    </source>
</reference>
<comment type="caution">
    <text evidence="2">The sequence shown here is derived from an EMBL/GenBank/DDBJ whole genome shotgun (WGS) entry which is preliminary data.</text>
</comment>
<evidence type="ECO:0000313" key="2">
    <source>
        <dbReference type="EMBL" id="KAL1594866.1"/>
    </source>
</evidence>
<protein>
    <submittedName>
        <fullName evidence="2">Uncharacterized protein</fullName>
    </submittedName>
</protein>
<accession>A0ABR3QRT2</accession>
<dbReference type="Proteomes" id="UP001521222">
    <property type="component" value="Unassembled WGS sequence"/>
</dbReference>